<accession>A0AB34H4J1</accession>
<dbReference type="Proteomes" id="UP001159641">
    <property type="component" value="Unassembled WGS sequence"/>
</dbReference>
<name>A0AB34H4J1_ESCRO</name>
<dbReference type="EMBL" id="JAIQCJ010001745">
    <property type="protein sequence ID" value="KAJ8787706.1"/>
    <property type="molecule type" value="Genomic_DNA"/>
</dbReference>
<evidence type="ECO:0000256" key="1">
    <source>
        <dbReference type="SAM" id="MobiDB-lite"/>
    </source>
</evidence>
<feature type="compositionally biased region" description="Polar residues" evidence="1">
    <location>
        <begin position="93"/>
        <end position="103"/>
    </location>
</feature>
<comment type="caution">
    <text evidence="2">The sequence shown here is derived from an EMBL/GenBank/DDBJ whole genome shotgun (WGS) entry which is preliminary data.</text>
</comment>
<gene>
    <name evidence="2" type="ORF">J1605_022737</name>
</gene>
<feature type="region of interest" description="Disordered" evidence="1">
    <location>
        <begin position="68"/>
        <end position="103"/>
    </location>
</feature>
<organism evidence="2 3">
    <name type="scientific">Eschrichtius robustus</name>
    <name type="common">California gray whale</name>
    <name type="synonym">Eschrichtius gibbosus</name>
    <dbReference type="NCBI Taxonomy" id="9764"/>
    <lineage>
        <taxon>Eukaryota</taxon>
        <taxon>Metazoa</taxon>
        <taxon>Chordata</taxon>
        <taxon>Craniata</taxon>
        <taxon>Vertebrata</taxon>
        <taxon>Euteleostomi</taxon>
        <taxon>Mammalia</taxon>
        <taxon>Eutheria</taxon>
        <taxon>Laurasiatheria</taxon>
        <taxon>Artiodactyla</taxon>
        <taxon>Whippomorpha</taxon>
        <taxon>Cetacea</taxon>
        <taxon>Mysticeti</taxon>
        <taxon>Eschrichtiidae</taxon>
        <taxon>Eschrichtius</taxon>
    </lineage>
</organism>
<reference evidence="2 3" key="1">
    <citation type="submission" date="2022-11" db="EMBL/GenBank/DDBJ databases">
        <title>Whole genome sequence of Eschrichtius robustus ER-17-0199.</title>
        <authorList>
            <person name="Bruniche-Olsen A."/>
            <person name="Black A.N."/>
            <person name="Fields C.J."/>
            <person name="Walden K."/>
            <person name="Dewoody J.A."/>
        </authorList>
    </citation>
    <scope>NUCLEOTIDE SEQUENCE [LARGE SCALE GENOMIC DNA]</scope>
    <source>
        <strain evidence="2">ER-17-0199</strain>
        <tissue evidence="2">Blubber</tissue>
    </source>
</reference>
<evidence type="ECO:0000313" key="3">
    <source>
        <dbReference type="Proteomes" id="UP001159641"/>
    </source>
</evidence>
<sequence>MLGESDERGANAGTGRRGSLPGVSACPLLSSLRALGPSGRARANAGIPASVSAGCRQPAARSLVAARPGLRFGPGGSTPGVTAASGIARSASADVSTAEQRRP</sequence>
<feature type="region of interest" description="Disordered" evidence="1">
    <location>
        <begin position="1"/>
        <end position="24"/>
    </location>
</feature>
<proteinExistence type="predicted"/>
<protein>
    <submittedName>
        <fullName evidence="2">Uncharacterized protein</fullName>
    </submittedName>
</protein>
<keyword evidence="3" id="KW-1185">Reference proteome</keyword>
<dbReference type="AlphaFoldDB" id="A0AB34H4J1"/>
<evidence type="ECO:0000313" key="2">
    <source>
        <dbReference type="EMBL" id="KAJ8787706.1"/>
    </source>
</evidence>